<evidence type="ECO:0000256" key="1">
    <source>
        <dbReference type="SAM" id="MobiDB-lite"/>
    </source>
</evidence>
<proteinExistence type="predicted"/>
<sequence length="149" mass="14927">MTALEACPIPSDRADEERVALLPDAADRTGRATAALVLRWTAVPAGVLDDDVGVFAVLRCTVEAPGVAGEAVVAPGVVRRTVAPPPVPGATDVDAEAAVAVVAVPASSPGVATADCLTVPPRAVTGRPDVPESARRCTFVPDDDASGAP</sequence>
<protein>
    <submittedName>
        <fullName evidence="2">Uncharacterized protein</fullName>
    </submittedName>
</protein>
<feature type="region of interest" description="Disordered" evidence="1">
    <location>
        <begin position="126"/>
        <end position="149"/>
    </location>
</feature>
<accession>A0ABW4EVS2</accession>
<dbReference type="Proteomes" id="UP001597114">
    <property type="component" value="Unassembled WGS sequence"/>
</dbReference>
<keyword evidence="3" id="KW-1185">Reference proteome</keyword>
<gene>
    <name evidence="2" type="ORF">ACFSJD_19620</name>
</gene>
<dbReference type="RefSeq" id="WP_344717747.1">
    <property type="nucleotide sequence ID" value="NZ_BAAAUS010000001.1"/>
</dbReference>
<dbReference type="EMBL" id="JBHUCO010000019">
    <property type="protein sequence ID" value="MFD1519713.1"/>
    <property type="molecule type" value="Genomic_DNA"/>
</dbReference>
<comment type="caution">
    <text evidence="2">The sequence shown here is derived from an EMBL/GenBank/DDBJ whole genome shotgun (WGS) entry which is preliminary data.</text>
</comment>
<name>A0ABW4EVS2_9PSEU</name>
<organism evidence="2 3">
    <name type="scientific">Pseudonocardia yunnanensis</name>
    <dbReference type="NCBI Taxonomy" id="58107"/>
    <lineage>
        <taxon>Bacteria</taxon>
        <taxon>Bacillati</taxon>
        <taxon>Actinomycetota</taxon>
        <taxon>Actinomycetes</taxon>
        <taxon>Pseudonocardiales</taxon>
        <taxon>Pseudonocardiaceae</taxon>
        <taxon>Pseudonocardia</taxon>
    </lineage>
</organism>
<evidence type="ECO:0000313" key="3">
    <source>
        <dbReference type="Proteomes" id="UP001597114"/>
    </source>
</evidence>
<evidence type="ECO:0000313" key="2">
    <source>
        <dbReference type="EMBL" id="MFD1519713.1"/>
    </source>
</evidence>
<reference evidence="3" key="1">
    <citation type="journal article" date="2019" name="Int. J. Syst. Evol. Microbiol.">
        <title>The Global Catalogue of Microorganisms (GCM) 10K type strain sequencing project: providing services to taxonomists for standard genome sequencing and annotation.</title>
        <authorList>
            <consortium name="The Broad Institute Genomics Platform"/>
            <consortium name="The Broad Institute Genome Sequencing Center for Infectious Disease"/>
            <person name="Wu L."/>
            <person name="Ma J."/>
        </authorList>
    </citation>
    <scope>NUCLEOTIDE SEQUENCE [LARGE SCALE GENOMIC DNA]</scope>
    <source>
        <strain evidence="3">CCM 7043</strain>
    </source>
</reference>